<evidence type="ECO:0000313" key="2">
    <source>
        <dbReference type="Proteomes" id="UP000826300"/>
    </source>
</evidence>
<proteinExistence type="predicted"/>
<organism evidence="1 2">
    <name type="scientific">Neotabrizicola shimadae</name>
    <dbReference type="NCBI Taxonomy" id="2807096"/>
    <lineage>
        <taxon>Bacteria</taxon>
        <taxon>Pseudomonadati</taxon>
        <taxon>Pseudomonadota</taxon>
        <taxon>Alphaproteobacteria</taxon>
        <taxon>Rhodobacterales</taxon>
        <taxon>Paracoccaceae</taxon>
        <taxon>Neotabrizicola</taxon>
    </lineage>
</organism>
<dbReference type="EMBL" id="CP069370">
    <property type="protein sequence ID" value="QYZ70332.1"/>
    <property type="molecule type" value="Genomic_DNA"/>
</dbReference>
<dbReference type="Proteomes" id="UP000826300">
    <property type="component" value="Chromosome"/>
</dbReference>
<reference evidence="1" key="1">
    <citation type="submission" date="2021-02" db="EMBL/GenBank/DDBJ databases">
        <title>Rhodobacter shimadae sp. nov., an aerobic anoxygenic phototrophic bacterium isolated from a hot spring.</title>
        <authorList>
            <person name="Muramatsu S."/>
            <person name="Haruta S."/>
            <person name="Hirose S."/>
            <person name="Hanada S."/>
        </authorList>
    </citation>
    <scope>NUCLEOTIDE SEQUENCE</scope>
    <source>
        <strain evidence="1">N10</strain>
    </source>
</reference>
<name>A0A8G1ECE0_9RHOB</name>
<sequence>MGDPVLQIMQRNAAKLADDSIGAMRKCFHNESMPHRSATFPARRAT</sequence>
<dbReference type="KEGG" id="nsm:JO391_02010"/>
<gene>
    <name evidence="1" type="ORF">JO391_02010</name>
</gene>
<keyword evidence="2" id="KW-1185">Reference proteome</keyword>
<accession>A0A8G1ECE0</accession>
<dbReference type="AlphaFoldDB" id="A0A8G1ECE0"/>
<evidence type="ECO:0000313" key="1">
    <source>
        <dbReference type="EMBL" id="QYZ70332.1"/>
    </source>
</evidence>
<dbReference type="RefSeq" id="WP_220662548.1">
    <property type="nucleotide sequence ID" value="NZ_CP069370.1"/>
</dbReference>
<protein>
    <submittedName>
        <fullName evidence="1">Uncharacterized protein</fullName>
    </submittedName>
</protein>